<feature type="region of interest" description="Disordered" evidence="1">
    <location>
        <begin position="333"/>
        <end position="354"/>
    </location>
</feature>
<keyword evidence="2" id="KW-0472">Membrane</keyword>
<evidence type="ECO:0000256" key="2">
    <source>
        <dbReference type="SAM" id="Phobius"/>
    </source>
</evidence>
<proteinExistence type="predicted"/>
<dbReference type="InterPro" id="IPR039877">
    <property type="entry name" value="TMEM131-like"/>
</dbReference>
<dbReference type="PANTHER" id="PTHR22050">
    <property type="entry name" value="RW1 PROTEIN HOMOLOG"/>
    <property type="match status" value="1"/>
</dbReference>
<comment type="caution">
    <text evidence="3">The sequence shown here is derived from an EMBL/GenBank/DDBJ whole genome shotgun (WGS) entry which is preliminary data.</text>
</comment>
<evidence type="ECO:0000313" key="4">
    <source>
        <dbReference type="Proteomes" id="UP000728185"/>
    </source>
</evidence>
<feature type="transmembrane region" description="Helical" evidence="2">
    <location>
        <begin position="682"/>
        <end position="704"/>
    </location>
</feature>
<feature type="compositionally biased region" description="Polar residues" evidence="1">
    <location>
        <begin position="821"/>
        <end position="839"/>
    </location>
</feature>
<accession>A0A8E0VJ39</accession>
<feature type="compositionally biased region" description="Polar residues" evidence="1">
    <location>
        <begin position="849"/>
        <end position="858"/>
    </location>
</feature>
<evidence type="ECO:0008006" key="5">
    <source>
        <dbReference type="Google" id="ProtNLM"/>
    </source>
</evidence>
<dbReference type="AlphaFoldDB" id="A0A8E0VJ39"/>
<feature type="region of interest" description="Disordered" evidence="1">
    <location>
        <begin position="756"/>
        <end position="777"/>
    </location>
</feature>
<organism evidence="3 4">
    <name type="scientific">Fasciolopsis buskii</name>
    <dbReference type="NCBI Taxonomy" id="27845"/>
    <lineage>
        <taxon>Eukaryota</taxon>
        <taxon>Metazoa</taxon>
        <taxon>Spiralia</taxon>
        <taxon>Lophotrochozoa</taxon>
        <taxon>Platyhelminthes</taxon>
        <taxon>Trematoda</taxon>
        <taxon>Digenea</taxon>
        <taxon>Plagiorchiida</taxon>
        <taxon>Echinostomata</taxon>
        <taxon>Echinostomatoidea</taxon>
        <taxon>Fasciolidae</taxon>
        <taxon>Fasciolopsis</taxon>
    </lineage>
</organism>
<feature type="region of interest" description="Disordered" evidence="1">
    <location>
        <begin position="461"/>
        <end position="480"/>
    </location>
</feature>
<gene>
    <name evidence="3" type="ORF">FBUS_02783</name>
</gene>
<protein>
    <recommendedName>
        <fullName evidence="5">Transmembrane protein</fullName>
    </recommendedName>
</protein>
<feature type="region of interest" description="Disordered" evidence="1">
    <location>
        <begin position="821"/>
        <end position="867"/>
    </location>
</feature>
<evidence type="ECO:0000256" key="1">
    <source>
        <dbReference type="SAM" id="MobiDB-lite"/>
    </source>
</evidence>
<dbReference type="OrthoDB" id="6247395at2759"/>
<feature type="region of interest" description="Disordered" evidence="1">
    <location>
        <begin position="565"/>
        <end position="584"/>
    </location>
</feature>
<dbReference type="EMBL" id="LUCM01006549">
    <property type="protein sequence ID" value="KAA0191113.1"/>
    <property type="molecule type" value="Genomic_DNA"/>
</dbReference>
<keyword evidence="4" id="KW-1185">Reference proteome</keyword>
<name>A0A8E0VJ39_9TREM</name>
<dbReference type="PANTHER" id="PTHR22050:SF0">
    <property type="entry name" value="TRANSMEMBRANE PROTEIN 131 HOMOLOG"/>
    <property type="match status" value="1"/>
</dbReference>
<keyword evidence="2" id="KW-1133">Transmembrane helix</keyword>
<dbReference type="Proteomes" id="UP000728185">
    <property type="component" value="Unassembled WGS sequence"/>
</dbReference>
<reference evidence="3" key="1">
    <citation type="submission" date="2019-05" db="EMBL/GenBank/DDBJ databases">
        <title>Annotation for the trematode Fasciolopsis buski.</title>
        <authorList>
            <person name="Choi Y.-J."/>
        </authorList>
    </citation>
    <scope>NUCLEOTIDE SEQUENCE</scope>
    <source>
        <strain evidence="3">HT</strain>
        <tissue evidence="3">Whole worm</tissue>
    </source>
</reference>
<dbReference type="GO" id="GO:0016020">
    <property type="term" value="C:membrane"/>
    <property type="evidence" value="ECO:0007669"/>
    <property type="project" value="TreeGrafter"/>
</dbReference>
<evidence type="ECO:0000313" key="3">
    <source>
        <dbReference type="EMBL" id="KAA0191113.1"/>
    </source>
</evidence>
<keyword evidence="2" id="KW-0812">Transmembrane</keyword>
<sequence>MTNPKETDDSNKNEVIDWLRKGLRQSAATYAQLRSSWLSQKSKSSLTHLLEAHLSLRMIEDNVDPEHSVTAAAPNTSSSVHWADLSASFIWPRLINNRKHSVRRPVPPCLVRTSQQVGAAASGSTLSQSDEETATLEQALRAYFPPTILGESVQCDLIVNNPSDRPVFVQPVLLDTVYAIRTCDRKNNRTESCENQTNSIRESRRTTEPLVSFLHALGVPASMEHAIKLTHLLSGSFHMEVVNSSPTTGSPYDDLPSPPCCPIMWLPASVGQLVLRLTFTPDLSASSHSPIGGKTGRQTSHNLLFLRNNLTALEPIWLNARLGKAEISLGTVDADETPHSGETMAQSKARSAAATSTDADSRINHASHLPTFNLVIRGVWDTSVSALQSSDSQKTNPTGMGKFDGFGNSPTGSWISSVIPPLTLPETVTPSIRIDFDFTERTFWPLCGGTSDLELAYEFHEHPDSKPPKDEKSTAGSERPLLKTITSPGEFLASLSFRRRLALVNSGDVPVQLRAILLVSGSKSLAWNVSKIPDTRFVSPRFHMTCSYRGFRVTPCLTFESQEPIDSSAADSSGEPEGVNGNHSILLSPREKFLIELQYRPDFVYSGTTARLWILAHPHQSGLSETRMNQLLTKCIHQPISTHCKHLIDSYRLSEVHLNALFPPRFLRLCLNALPRPWIEHILWVVVLFLFVINLLGVMMMGCLDANRLYTAHERVRSRLNRSPFNAQPDPTRVLRFDSLVTDPFGSSVDEDGLGSVTQTVGDGDGTKVKSSAAKHRSETIKKEPSLALSGKLICRILVHMFHTNRIFALHVTSVSTFSASDVTPSPLRTPSKPRSSPCATPPIAIETTAPNMTSGDKTTVVDRGQTTSTGKDDALFSASDDEPWILSRSSFKVCVTVTIVQVLICHFAF</sequence>
<feature type="compositionally biased region" description="Basic and acidic residues" evidence="1">
    <location>
        <begin position="461"/>
        <end position="473"/>
    </location>
</feature>